<keyword evidence="3" id="KW-1185">Reference proteome</keyword>
<accession>A0A0A2M3Z6</accession>
<gene>
    <name evidence="2" type="ORF">Q765_08590</name>
</gene>
<comment type="caution">
    <text evidence="2">The sequence shown here is derived from an EMBL/GenBank/DDBJ whole genome shotgun (WGS) entry which is preliminary data.</text>
</comment>
<evidence type="ECO:0000313" key="3">
    <source>
        <dbReference type="Proteomes" id="UP000030152"/>
    </source>
</evidence>
<dbReference type="Proteomes" id="UP000030152">
    <property type="component" value="Unassembled WGS sequence"/>
</dbReference>
<feature type="transmembrane region" description="Helical" evidence="1">
    <location>
        <begin position="115"/>
        <end position="132"/>
    </location>
</feature>
<dbReference type="AlphaFoldDB" id="A0A0A2M3Z6"/>
<protein>
    <submittedName>
        <fullName evidence="2">Uncharacterized protein</fullName>
    </submittedName>
</protein>
<feature type="transmembrane region" description="Helical" evidence="1">
    <location>
        <begin position="90"/>
        <end position="109"/>
    </location>
</feature>
<organism evidence="2 3">
    <name type="scientific">Flavobacterium rivuli WB 3.3-2 = DSM 21788</name>
    <dbReference type="NCBI Taxonomy" id="1121895"/>
    <lineage>
        <taxon>Bacteria</taxon>
        <taxon>Pseudomonadati</taxon>
        <taxon>Bacteroidota</taxon>
        <taxon>Flavobacteriia</taxon>
        <taxon>Flavobacteriales</taxon>
        <taxon>Flavobacteriaceae</taxon>
        <taxon>Flavobacterium</taxon>
    </lineage>
</organism>
<evidence type="ECO:0000256" key="1">
    <source>
        <dbReference type="SAM" id="Phobius"/>
    </source>
</evidence>
<keyword evidence="1" id="KW-0472">Membrane</keyword>
<sequence>MKMIKVQKIEIFFLGFILVFYFLLLKTNLSQVIYLFFSLGLAIYFFPLKGIILKQNTALTVFDFLRGFMMSLIIVLSYFSFMIGKIGNDLKLLLLVMMISNLGYIYKYVSIRDTGNYIIHILLAILLCMTYFK</sequence>
<keyword evidence="1" id="KW-0812">Transmembrane</keyword>
<proteinExistence type="predicted"/>
<reference evidence="2 3" key="1">
    <citation type="submission" date="2013-09" db="EMBL/GenBank/DDBJ databases">
        <authorList>
            <person name="Zeng Z."/>
            <person name="Chen C."/>
        </authorList>
    </citation>
    <scope>NUCLEOTIDE SEQUENCE [LARGE SCALE GENOMIC DNA]</scope>
    <source>
        <strain evidence="2 3">WB 3.3-2</strain>
    </source>
</reference>
<keyword evidence="1" id="KW-1133">Transmembrane helix</keyword>
<evidence type="ECO:0000313" key="2">
    <source>
        <dbReference type="EMBL" id="KGO87004.1"/>
    </source>
</evidence>
<feature type="transmembrane region" description="Helical" evidence="1">
    <location>
        <begin position="6"/>
        <end position="25"/>
    </location>
</feature>
<dbReference type="EMBL" id="JRLX01000007">
    <property type="protein sequence ID" value="KGO87004.1"/>
    <property type="molecule type" value="Genomic_DNA"/>
</dbReference>
<feature type="transmembrane region" description="Helical" evidence="1">
    <location>
        <begin position="32"/>
        <end position="52"/>
    </location>
</feature>
<feature type="transmembrane region" description="Helical" evidence="1">
    <location>
        <begin position="64"/>
        <end position="83"/>
    </location>
</feature>
<name>A0A0A2M3Z6_9FLAO</name>